<feature type="domain" description="TonB C-terminal" evidence="12">
    <location>
        <begin position="172"/>
        <end position="257"/>
    </location>
</feature>
<dbReference type="Pfam" id="PF03544">
    <property type="entry name" value="TonB_C"/>
    <property type="match status" value="1"/>
</dbReference>
<evidence type="ECO:0000256" key="2">
    <source>
        <dbReference type="ARBA" id="ARBA00006555"/>
    </source>
</evidence>
<evidence type="ECO:0000256" key="7">
    <source>
        <dbReference type="ARBA" id="ARBA00022927"/>
    </source>
</evidence>
<evidence type="ECO:0000256" key="10">
    <source>
        <dbReference type="SAM" id="MobiDB-lite"/>
    </source>
</evidence>
<dbReference type="NCBIfam" id="TIGR01352">
    <property type="entry name" value="tonB_Cterm"/>
    <property type="match status" value="1"/>
</dbReference>
<dbReference type="PRINTS" id="PR01217">
    <property type="entry name" value="PRICHEXTENSN"/>
</dbReference>
<reference evidence="13 14" key="1">
    <citation type="submission" date="2017-08" db="EMBL/GenBank/DDBJ databases">
        <title>Infants hospitalized years apart are colonized by the same room-sourced microbial strains.</title>
        <authorList>
            <person name="Brooks B."/>
            <person name="Olm M.R."/>
            <person name="Firek B.A."/>
            <person name="Baker R."/>
            <person name="Thomas B.C."/>
            <person name="Morowitz M.J."/>
            <person name="Banfield J.F."/>
        </authorList>
    </citation>
    <scope>NUCLEOTIDE SEQUENCE [LARGE SCALE GENOMIC DNA]</scope>
    <source>
        <strain evidence="13">S2_012_000_R2_81</strain>
    </source>
</reference>
<dbReference type="GO" id="GO:0015031">
    <property type="term" value="P:protein transport"/>
    <property type="evidence" value="ECO:0007669"/>
    <property type="project" value="UniProtKB-KW"/>
</dbReference>
<dbReference type="SUPFAM" id="SSF74653">
    <property type="entry name" value="TolA/TonB C-terminal domain"/>
    <property type="match status" value="1"/>
</dbReference>
<feature type="compositionally biased region" description="Low complexity" evidence="10">
    <location>
        <begin position="116"/>
        <end position="139"/>
    </location>
</feature>
<accession>A0A2W5FJ60</accession>
<keyword evidence="11" id="KW-0732">Signal</keyword>
<keyword evidence="6" id="KW-0812">Transmembrane</keyword>
<evidence type="ECO:0000256" key="8">
    <source>
        <dbReference type="ARBA" id="ARBA00022989"/>
    </source>
</evidence>
<keyword evidence="5" id="KW-0997">Cell inner membrane</keyword>
<dbReference type="GO" id="GO:0055085">
    <property type="term" value="P:transmembrane transport"/>
    <property type="evidence" value="ECO:0007669"/>
    <property type="project" value="InterPro"/>
</dbReference>
<evidence type="ECO:0000256" key="9">
    <source>
        <dbReference type="ARBA" id="ARBA00023136"/>
    </source>
</evidence>
<dbReference type="InterPro" id="IPR006260">
    <property type="entry name" value="TonB/TolA_C"/>
</dbReference>
<protein>
    <recommendedName>
        <fullName evidence="12">TonB C-terminal domain-containing protein</fullName>
    </recommendedName>
</protein>
<feature type="compositionally biased region" description="Polar residues" evidence="10">
    <location>
        <begin position="101"/>
        <end position="110"/>
    </location>
</feature>
<comment type="subcellular location">
    <subcellularLocation>
        <location evidence="1">Cell inner membrane</location>
        <topology evidence="1">Single-pass membrane protein</topology>
        <orientation evidence="1">Periplasmic side</orientation>
    </subcellularLocation>
</comment>
<dbReference type="PROSITE" id="PS52015">
    <property type="entry name" value="TONB_CTD"/>
    <property type="match status" value="1"/>
</dbReference>
<dbReference type="AlphaFoldDB" id="A0A2W5FJ60"/>
<name>A0A2W5FJ60_9BURK</name>
<comment type="caution">
    <text evidence="13">The sequence shown here is derived from an EMBL/GenBank/DDBJ whole genome shotgun (WGS) entry which is preliminary data.</text>
</comment>
<evidence type="ECO:0000259" key="12">
    <source>
        <dbReference type="PROSITE" id="PS52015"/>
    </source>
</evidence>
<evidence type="ECO:0000256" key="11">
    <source>
        <dbReference type="SAM" id="SignalP"/>
    </source>
</evidence>
<dbReference type="Proteomes" id="UP000249633">
    <property type="component" value="Unassembled WGS sequence"/>
</dbReference>
<dbReference type="EMBL" id="QFOD01000012">
    <property type="protein sequence ID" value="PZP30982.1"/>
    <property type="molecule type" value="Genomic_DNA"/>
</dbReference>
<keyword evidence="4" id="KW-1003">Cell membrane</keyword>
<dbReference type="Gene3D" id="3.30.2420.10">
    <property type="entry name" value="TonB"/>
    <property type="match status" value="1"/>
</dbReference>
<keyword evidence="8" id="KW-1133">Transmembrane helix</keyword>
<feature type="region of interest" description="Disordered" evidence="10">
    <location>
        <begin position="59"/>
        <end position="178"/>
    </location>
</feature>
<feature type="signal peptide" evidence="11">
    <location>
        <begin position="1"/>
        <end position="23"/>
    </location>
</feature>
<dbReference type="InterPro" id="IPR051045">
    <property type="entry name" value="TonB-dependent_transducer"/>
</dbReference>
<evidence type="ECO:0000256" key="6">
    <source>
        <dbReference type="ARBA" id="ARBA00022692"/>
    </source>
</evidence>
<keyword evidence="7" id="KW-0653">Protein transport</keyword>
<comment type="similarity">
    <text evidence="2">Belongs to the TonB family.</text>
</comment>
<proteinExistence type="inferred from homology"/>
<dbReference type="InterPro" id="IPR037682">
    <property type="entry name" value="TonB_C"/>
</dbReference>
<evidence type="ECO:0000313" key="13">
    <source>
        <dbReference type="EMBL" id="PZP30982.1"/>
    </source>
</evidence>
<keyword evidence="3" id="KW-0813">Transport</keyword>
<feature type="chain" id="PRO_5015860175" description="TonB C-terminal domain-containing protein" evidence="11">
    <location>
        <begin position="24"/>
        <end position="257"/>
    </location>
</feature>
<evidence type="ECO:0000313" key="14">
    <source>
        <dbReference type="Proteomes" id="UP000249633"/>
    </source>
</evidence>
<feature type="compositionally biased region" description="Pro residues" evidence="10">
    <location>
        <begin position="160"/>
        <end position="170"/>
    </location>
</feature>
<sequence length="257" mass="27012">MTSRPWRRCVQTLALTIVPLAQAHAQADPAASAPDARMERAQKAADAVFRWIKINADKPGVRPATPTPAAPAAQPLPQSPVPTTPQRRPSPAHTPPTQPPVSQSNANTQGVPAPSPTAAASTPSAAVTSTAAAGPAASVPEPPSTATPRPVDASAHTSPTPAPQPEPSPTLEPEVPLQLRQKVDPVMPRLPAQLQRDGYAQVQFTVQPDGSVSQALVLKTNHPRFGAAAVEAVRQWRFGPIPRTREAAVEIRFSNEN</sequence>
<organism evidence="13 14">
    <name type="scientific">Roseateles depolymerans</name>
    <dbReference type="NCBI Taxonomy" id="76731"/>
    <lineage>
        <taxon>Bacteria</taxon>
        <taxon>Pseudomonadati</taxon>
        <taxon>Pseudomonadota</taxon>
        <taxon>Betaproteobacteria</taxon>
        <taxon>Burkholderiales</taxon>
        <taxon>Sphaerotilaceae</taxon>
        <taxon>Roseateles</taxon>
    </lineage>
</organism>
<evidence type="ECO:0000256" key="5">
    <source>
        <dbReference type="ARBA" id="ARBA00022519"/>
    </source>
</evidence>
<dbReference type="GO" id="GO:0005886">
    <property type="term" value="C:plasma membrane"/>
    <property type="evidence" value="ECO:0007669"/>
    <property type="project" value="UniProtKB-SubCell"/>
</dbReference>
<evidence type="ECO:0000256" key="1">
    <source>
        <dbReference type="ARBA" id="ARBA00004383"/>
    </source>
</evidence>
<keyword evidence="9" id="KW-0472">Membrane</keyword>
<gene>
    <name evidence="13" type="ORF">DI603_13705</name>
</gene>
<evidence type="ECO:0000256" key="3">
    <source>
        <dbReference type="ARBA" id="ARBA00022448"/>
    </source>
</evidence>
<evidence type="ECO:0000256" key="4">
    <source>
        <dbReference type="ARBA" id="ARBA00022475"/>
    </source>
</evidence>
<dbReference type="PANTHER" id="PTHR33446">
    <property type="entry name" value="PROTEIN TONB-RELATED"/>
    <property type="match status" value="1"/>
</dbReference>